<keyword evidence="3" id="KW-1185">Reference proteome</keyword>
<feature type="region of interest" description="Disordered" evidence="1">
    <location>
        <begin position="198"/>
        <end position="249"/>
    </location>
</feature>
<name>A0A9P8VPX4_9HYPO</name>
<reference evidence="2 3" key="1">
    <citation type="journal article" date="2021" name="Nat. Commun.">
        <title>Genetic determinants of endophytism in the Arabidopsis root mycobiome.</title>
        <authorList>
            <person name="Mesny F."/>
            <person name="Miyauchi S."/>
            <person name="Thiergart T."/>
            <person name="Pickel B."/>
            <person name="Atanasova L."/>
            <person name="Karlsson M."/>
            <person name="Huettel B."/>
            <person name="Barry K.W."/>
            <person name="Haridas S."/>
            <person name="Chen C."/>
            <person name="Bauer D."/>
            <person name="Andreopoulos W."/>
            <person name="Pangilinan J."/>
            <person name="LaButti K."/>
            <person name="Riley R."/>
            <person name="Lipzen A."/>
            <person name="Clum A."/>
            <person name="Drula E."/>
            <person name="Henrissat B."/>
            <person name="Kohler A."/>
            <person name="Grigoriev I.V."/>
            <person name="Martin F.M."/>
            <person name="Hacquard S."/>
        </authorList>
    </citation>
    <scope>NUCLEOTIDE SEQUENCE [LARGE SCALE GENOMIC DNA]</scope>
    <source>
        <strain evidence="2 3">MPI-CAGE-CH-0241</strain>
    </source>
</reference>
<gene>
    <name evidence="2" type="ORF">B0T10DRAFT_534021</name>
</gene>
<comment type="caution">
    <text evidence="2">The sequence shown here is derived from an EMBL/GenBank/DDBJ whole genome shotgun (WGS) entry which is preliminary data.</text>
</comment>
<organism evidence="2 3">
    <name type="scientific">Thelonectria olida</name>
    <dbReference type="NCBI Taxonomy" id="1576542"/>
    <lineage>
        <taxon>Eukaryota</taxon>
        <taxon>Fungi</taxon>
        <taxon>Dikarya</taxon>
        <taxon>Ascomycota</taxon>
        <taxon>Pezizomycotina</taxon>
        <taxon>Sordariomycetes</taxon>
        <taxon>Hypocreomycetidae</taxon>
        <taxon>Hypocreales</taxon>
        <taxon>Nectriaceae</taxon>
        <taxon>Thelonectria</taxon>
    </lineage>
</organism>
<dbReference type="AlphaFoldDB" id="A0A9P8VPX4"/>
<evidence type="ECO:0000313" key="3">
    <source>
        <dbReference type="Proteomes" id="UP000777438"/>
    </source>
</evidence>
<proteinExistence type="predicted"/>
<dbReference type="EMBL" id="JAGPYM010000083">
    <property type="protein sequence ID" value="KAH6868968.1"/>
    <property type="molecule type" value="Genomic_DNA"/>
</dbReference>
<evidence type="ECO:0000313" key="2">
    <source>
        <dbReference type="EMBL" id="KAH6868968.1"/>
    </source>
</evidence>
<protein>
    <submittedName>
        <fullName evidence="2">Uncharacterized protein</fullName>
    </submittedName>
</protein>
<evidence type="ECO:0000256" key="1">
    <source>
        <dbReference type="SAM" id="MobiDB-lite"/>
    </source>
</evidence>
<dbReference type="Proteomes" id="UP000777438">
    <property type="component" value="Unassembled WGS sequence"/>
</dbReference>
<feature type="compositionally biased region" description="Acidic residues" evidence="1">
    <location>
        <begin position="216"/>
        <end position="238"/>
    </location>
</feature>
<dbReference type="OrthoDB" id="5222260at2759"/>
<sequence length="352" mass="40619">MPPETRAHIDYLLEREEKHLDAKKQPRLYSKALGDNSFAVTSLWLERTRWPITYKNVRRDILQAITQLPNRTVDHSPCPGDANNISLRKDEQKILCFLGAINAMLDRCELTAQNTNRVLLCWLASSRLDIYQPKPFALTIKESTQKRYRLLWKQFITEQEVKIRLGQGQFINTTGQKWPRMRHCENAELDLFLRHGTPQSDDASSLSDDKSNGDFESSEDEYDDFEESESEDSLDDWVPDLTRQDAPDDSQLYEGLDYKVKSGPAVASINKFLKLLFQLSFALSTEPFIDGEPGSILLVYFSSILGFSSNYRQFQLGPGRLIFLKYALPLYLYPTIGIQQRPHMLIQRLNDI</sequence>
<accession>A0A9P8VPX4</accession>